<evidence type="ECO:0000313" key="2">
    <source>
        <dbReference type="EMBL" id="PUE04886.1"/>
    </source>
</evidence>
<gene>
    <name evidence="1" type="ORF">B0D84_00645</name>
    <name evidence="2" type="ORF">C3L24_02365</name>
</gene>
<accession>A0A657PLK5</accession>
<dbReference type="Proteomes" id="UP000250928">
    <property type="component" value="Unassembled WGS sequence"/>
</dbReference>
<comment type="caution">
    <text evidence="1">The sequence shown here is derived from an EMBL/GenBank/DDBJ whole genome shotgun (WGS) entry which is preliminary data.</text>
</comment>
<dbReference type="EMBL" id="PQCO01000106">
    <property type="protein sequence ID" value="PUE04886.1"/>
    <property type="molecule type" value="Genomic_DNA"/>
</dbReference>
<evidence type="ECO:0000313" key="1">
    <source>
        <dbReference type="EMBL" id="OQX37401.1"/>
    </source>
</evidence>
<protein>
    <submittedName>
        <fullName evidence="1">Uncharacterized protein</fullName>
    </submittedName>
</protein>
<keyword evidence="3" id="KW-1185">Reference proteome</keyword>
<evidence type="ECO:0000313" key="3">
    <source>
        <dbReference type="Proteomes" id="UP000243361"/>
    </source>
</evidence>
<sequence>MGLTLKLTDEEIPASPSFIEFLYAFIRGEEFYVGEWYLQEEESLACNDGRFKGIEEMSHFVSHDKLGKAAILRSYRFFKELLTGRIDKSVATS</sequence>
<dbReference type="AlphaFoldDB" id="A0A657PLK5"/>
<reference evidence="1 3" key="1">
    <citation type="submission" date="2017-02" db="EMBL/GenBank/DDBJ databases">
        <title>Novel co-symbiosis in the unique lucinid bivalve Phacoides pectinatus.</title>
        <authorList>
            <person name="Lim S.J."/>
            <person name="Davis B.G."/>
            <person name="Gill D.E."/>
            <person name="Engel A.S."/>
            <person name="Anderson L.C."/>
            <person name="Campbell B.J."/>
        </authorList>
    </citation>
    <scope>NUCLEOTIDE SEQUENCE [LARGE SCALE GENOMIC DNA]</scope>
    <source>
        <strain evidence="1">LUC13016_P6</strain>
    </source>
</reference>
<organism evidence="1 3">
    <name type="scientific">Candidatus Sedimenticola endophacoides</name>
    <dbReference type="NCBI Taxonomy" id="2548426"/>
    <lineage>
        <taxon>Bacteria</taxon>
        <taxon>Pseudomonadati</taxon>
        <taxon>Pseudomonadota</taxon>
        <taxon>Gammaproteobacteria</taxon>
        <taxon>Chromatiales</taxon>
        <taxon>Sedimenticolaceae</taxon>
        <taxon>Sedimenticola</taxon>
    </lineage>
</organism>
<name>A0A657PLK5_9GAMM</name>
<dbReference type="Proteomes" id="UP000243361">
    <property type="component" value="Unassembled WGS sequence"/>
</dbReference>
<proteinExistence type="predicted"/>
<reference evidence="2 4" key="2">
    <citation type="submission" date="2018-01" db="EMBL/GenBank/DDBJ databases">
        <title>Novel co-symbiosis in the lucinid bivalve Phacoides pectinatus.</title>
        <authorList>
            <person name="Lim S.J."/>
            <person name="Davis B.G."/>
            <person name="Gill D.E."/>
            <person name="Engel A.S."/>
            <person name="Anderson L.C."/>
            <person name="Campbell B.J."/>
        </authorList>
    </citation>
    <scope>NUCLEOTIDE SEQUENCE [LARGE SCALE GENOMIC DNA]</scope>
    <source>
        <strain evidence="2">N3_P5</strain>
    </source>
</reference>
<evidence type="ECO:0000313" key="4">
    <source>
        <dbReference type="Proteomes" id="UP000250928"/>
    </source>
</evidence>
<dbReference type="EMBL" id="MUIE01000056">
    <property type="protein sequence ID" value="OQX37401.1"/>
    <property type="molecule type" value="Genomic_DNA"/>
</dbReference>